<dbReference type="AlphaFoldDB" id="A0A2T3ZDT8"/>
<sequence length="74" mass="8209">MLHGQAIMCKVIGFTLGNGITSFLILQNQQVKPLVNASFYSLYGVRKIKDASAHTPSPKVCPYSYINNIIRKPI</sequence>
<reference evidence="1 2" key="1">
    <citation type="submission" date="2016-07" db="EMBL/GenBank/DDBJ databases">
        <title>Multiple horizontal gene transfer events from other fungi enriched the ability of initially mycotrophic Trichoderma (Ascomycota) to feed on dead plant biomass.</title>
        <authorList>
            <consortium name="DOE Joint Genome Institute"/>
            <person name="Aerts A."/>
            <person name="Atanasova L."/>
            <person name="Chenthamara K."/>
            <person name="Zhang J."/>
            <person name="Grujic M."/>
            <person name="Henrissat B."/>
            <person name="Kuo A."/>
            <person name="Salamov A."/>
            <person name="Lipzen A."/>
            <person name="Labutti K."/>
            <person name="Barry K."/>
            <person name="Miao Y."/>
            <person name="Rahimi M.J."/>
            <person name="Shen Q."/>
            <person name="Grigoriev I.V."/>
            <person name="Kubicek C.P."/>
            <person name="Druzhinina I.S."/>
        </authorList>
    </citation>
    <scope>NUCLEOTIDE SEQUENCE [LARGE SCALE GENOMIC DNA]</scope>
    <source>
        <strain evidence="1 2">CBS 433.97</strain>
    </source>
</reference>
<accession>A0A2T3ZDT8</accession>
<proteinExistence type="predicted"/>
<organism evidence="1 2">
    <name type="scientific">Trichoderma asperellum (strain ATCC 204424 / CBS 433.97 / NBRC 101777)</name>
    <dbReference type="NCBI Taxonomy" id="1042311"/>
    <lineage>
        <taxon>Eukaryota</taxon>
        <taxon>Fungi</taxon>
        <taxon>Dikarya</taxon>
        <taxon>Ascomycota</taxon>
        <taxon>Pezizomycotina</taxon>
        <taxon>Sordariomycetes</taxon>
        <taxon>Hypocreomycetidae</taxon>
        <taxon>Hypocreales</taxon>
        <taxon>Hypocreaceae</taxon>
        <taxon>Trichoderma</taxon>
    </lineage>
</organism>
<evidence type="ECO:0000313" key="1">
    <source>
        <dbReference type="EMBL" id="PTB42981.1"/>
    </source>
</evidence>
<dbReference type="EMBL" id="KZ679259">
    <property type="protein sequence ID" value="PTB42981.1"/>
    <property type="molecule type" value="Genomic_DNA"/>
</dbReference>
<gene>
    <name evidence="1" type="ORF">M441DRAFT_362875</name>
</gene>
<dbReference type="Proteomes" id="UP000240493">
    <property type="component" value="Unassembled WGS sequence"/>
</dbReference>
<evidence type="ECO:0000313" key="2">
    <source>
        <dbReference type="Proteomes" id="UP000240493"/>
    </source>
</evidence>
<name>A0A2T3ZDT8_TRIA4</name>
<protein>
    <submittedName>
        <fullName evidence="1">Uncharacterized protein</fullName>
    </submittedName>
</protein>
<keyword evidence="2" id="KW-1185">Reference proteome</keyword>